<sequence>MLLRRSFVVDVVYNFNRYVTSVEKEILSIMIVANDVVSLLSIYALIVIKRMKFGQNLACDAD</sequence>
<evidence type="ECO:0000313" key="2">
    <source>
        <dbReference type="EMBL" id="GLV61163.1"/>
    </source>
</evidence>
<organism evidence="2 3">
    <name type="scientific">Dictyobacter halimunensis</name>
    <dbReference type="NCBI Taxonomy" id="3026934"/>
    <lineage>
        <taxon>Bacteria</taxon>
        <taxon>Bacillati</taxon>
        <taxon>Chloroflexota</taxon>
        <taxon>Ktedonobacteria</taxon>
        <taxon>Ktedonobacterales</taxon>
        <taxon>Dictyobacteraceae</taxon>
        <taxon>Dictyobacter</taxon>
    </lineage>
</organism>
<keyword evidence="1" id="KW-1133">Transmembrane helix</keyword>
<proteinExistence type="predicted"/>
<reference evidence="2 3" key="1">
    <citation type="submission" date="2023-02" db="EMBL/GenBank/DDBJ databases">
        <title>Dictyobacter halimunensis sp. nov., a new member of the class Ktedonobacteria from forest soil in a geothermal area.</title>
        <authorList>
            <person name="Rachmania M.K."/>
            <person name="Ningsih F."/>
            <person name="Sakai Y."/>
            <person name="Yabe S."/>
            <person name="Yokota A."/>
            <person name="Sjamsuridzal W."/>
        </authorList>
    </citation>
    <scope>NUCLEOTIDE SEQUENCE [LARGE SCALE GENOMIC DNA]</scope>
    <source>
        <strain evidence="2 3">S3.2.2.5</strain>
    </source>
</reference>
<accession>A0ABQ6G6G9</accession>
<evidence type="ECO:0000313" key="3">
    <source>
        <dbReference type="Proteomes" id="UP001344906"/>
    </source>
</evidence>
<comment type="caution">
    <text evidence="2">The sequence shown here is derived from an EMBL/GenBank/DDBJ whole genome shotgun (WGS) entry which is preliminary data.</text>
</comment>
<evidence type="ECO:0008006" key="4">
    <source>
        <dbReference type="Google" id="ProtNLM"/>
    </source>
</evidence>
<protein>
    <recommendedName>
        <fullName evidence="4">Cation/H+ exchanger domain-containing protein</fullName>
    </recommendedName>
</protein>
<dbReference type="Proteomes" id="UP001344906">
    <property type="component" value="Unassembled WGS sequence"/>
</dbReference>
<feature type="transmembrane region" description="Helical" evidence="1">
    <location>
        <begin position="26"/>
        <end position="48"/>
    </location>
</feature>
<gene>
    <name evidence="2" type="ORF">KDH_79790</name>
</gene>
<evidence type="ECO:0000256" key="1">
    <source>
        <dbReference type="SAM" id="Phobius"/>
    </source>
</evidence>
<keyword evidence="3" id="KW-1185">Reference proteome</keyword>
<dbReference type="EMBL" id="BSRI01000003">
    <property type="protein sequence ID" value="GLV61163.1"/>
    <property type="molecule type" value="Genomic_DNA"/>
</dbReference>
<keyword evidence="1" id="KW-0812">Transmembrane</keyword>
<keyword evidence="1" id="KW-0472">Membrane</keyword>
<name>A0ABQ6G6G9_9CHLR</name>